<keyword evidence="1" id="KW-0479">Metal-binding</keyword>
<dbReference type="InterPro" id="IPR004137">
    <property type="entry name" value="HCP/CODH"/>
</dbReference>
<feature type="binding site" evidence="1">
    <location>
        <position position="453"/>
    </location>
    <ligand>
        <name>hybrid [4Fe-2O-2S] cluster</name>
        <dbReference type="ChEBI" id="CHEBI:60519"/>
    </ligand>
</feature>
<keyword evidence="1" id="KW-0411">Iron-sulfur</keyword>
<dbReference type="PANTHER" id="PTHR30109:SF0">
    <property type="entry name" value="HYDROXYLAMINE REDUCTASE"/>
    <property type="match status" value="1"/>
</dbReference>
<feature type="binding site" evidence="1">
    <location>
        <position position="428"/>
    </location>
    <ligand>
        <name>hybrid [4Fe-2O-2S] cluster</name>
        <dbReference type="ChEBI" id="CHEBI:60519"/>
    </ligand>
</feature>
<dbReference type="PANTHER" id="PTHR30109">
    <property type="entry name" value="HYDROXYLAMINE REDUCTASE"/>
    <property type="match status" value="1"/>
</dbReference>
<comment type="cofactor">
    <cofactor evidence="1">
        <name>[4Fe-4S] cluster</name>
        <dbReference type="ChEBI" id="CHEBI:49883"/>
    </cofactor>
    <text evidence="1">Binds 1 [4Fe-4S] cluster.</text>
</comment>
<dbReference type="EC" id="1.7.99.1" evidence="1"/>
<feature type="modified residue" description="Cysteine persulfide" evidence="1">
    <location>
        <position position="400"/>
    </location>
</feature>
<feature type="binding site" evidence="1">
    <location>
        <position position="265"/>
    </location>
    <ligand>
        <name>hybrid [4Fe-2O-2S] cluster</name>
        <dbReference type="ChEBI" id="CHEBI:60519"/>
    </ligand>
</feature>
<feature type="binding site" description="via persulfide group" evidence="1">
    <location>
        <position position="400"/>
    </location>
    <ligand>
        <name>hybrid [4Fe-2O-2S] cluster</name>
        <dbReference type="ChEBI" id="CHEBI:60519"/>
    </ligand>
</feature>
<feature type="binding site" evidence="1">
    <location>
        <position position="21"/>
    </location>
    <ligand>
        <name>[4Fe-4S] cluster</name>
        <dbReference type="ChEBI" id="CHEBI:49883"/>
    </ligand>
</feature>
<dbReference type="EMBL" id="JAHLQF010000003">
    <property type="protein sequence ID" value="MBU5485133.1"/>
    <property type="molecule type" value="Genomic_DNA"/>
</dbReference>
<organism evidence="2 3">
    <name type="scientific">Clostridium mobile</name>
    <dbReference type="NCBI Taxonomy" id="2841512"/>
    <lineage>
        <taxon>Bacteria</taxon>
        <taxon>Bacillati</taxon>
        <taxon>Bacillota</taxon>
        <taxon>Clostridia</taxon>
        <taxon>Eubacteriales</taxon>
        <taxon>Clostridiaceae</taxon>
        <taxon>Clostridium</taxon>
    </lineage>
</organism>
<accession>A0ABS6EIS9</accession>
<feature type="binding site" evidence="1">
    <location>
        <position position="15"/>
    </location>
    <ligand>
        <name>[4Fe-4S] cluster</name>
        <dbReference type="ChEBI" id="CHEBI:49883"/>
    </ligand>
</feature>
<sequence>MFCYQCEQTIGGKGCTKFGNCGKDAKVAALQDLLIYQLKGIGFYGQKLIEKGEKIDPEIQKFMMDASFSTLTNVNFDPERFIEYLKEAQKIKEILKFKTKGIEDNIPCAAEYILPDNEDEMLEDARKAGIMYDDSLDADIRSLRQTLIYGMKGMGAYAHHAHVLGKMDETVGEFFFKGFSAVTNDNLTVDELFNLIMKFGKVNLKCMELLDRANTEINGNPEPTEVVITKKKGPFIVVSGHDLRDLKELLEQTECKGVNIYTHSEMLPSHGYPELKKYKHLIGNFGGAWQEQQQEFDDIPGCILMTTNCLQKPRESYKDRIFTTSIVGWPDIAHIEEVNGKKDFTTIINKAIELGGWTEDEPEKKIIVGFGHNAVISIADQIIEAIKAEKIKHFFLIGGCDGSRPGRNYYTEFAEKTPKNTIILTLACGKYRFNKLDFGKIGDFPRLLDLGQCNDAYSAIKIVLALADAFKCDINELPLSMILSWYEQKAVCILLTLLSLGIRDIYLGPTLPAFISPTVLQVLIDKFNIKPISTPEEDLKTILGS</sequence>
<comment type="cofactor">
    <cofactor evidence="1">
        <name>hybrid [4Fe-2O-2S] cluster</name>
        <dbReference type="ChEBI" id="CHEBI:60519"/>
    </cofactor>
    <text evidence="1">Binds 1 hybrid [4Fe-2O-2S] cluster.</text>
</comment>
<dbReference type="GO" id="GO:0050418">
    <property type="term" value="F:hydroxylamine reductase activity"/>
    <property type="evidence" value="ECO:0007669"/>
    <property type="project" value="UniProtKB-EC"/>
</dbReference>
<dbReference type="PIRSF" id="PIRSF000076">
    <property type="entry name" value="HCP"/>
    <property type="match status" value="1"/>
</dbReference>
<reference evidence="2 3" key="1">
    <citation type="submission" date="2021-06" db="EMBL/GenBank/DDBJ databases">
        <authorList>
            <person name="Sun Q."/>
            <person name="Li D."/>
        </authorList>
    </citation>
    <scope>NUCLEOTIDE SEQUENCE [LARGE SCALE GENOMIC DNA]</scope>
    <source>
        <strain evidence="2 3">MSJ-11</strain>
    </source>
</reference>
<comment type="catalytic activity">
    <reaction evidence="1">
        <text>A + NH4(+) + H2O = hydroxylamine + AH2 + H(+)</text>
        <dbReference type="Rhea" id="RHEA:22052"/>
        <dbReference type="ChEBI" id="CHEBI:13193"/>
        <dbReference type="ChEBI" id="CHEBI:15377"/>
        <dbReference type="ChEBI" id="CHEBI:15378"/>
        <dbReference type="ChEBI" id="CHEBI:15429"/>
        <dbReference type="ChEBI" id="CHEBI:17499"/>
        <dbReference type="ChEBI" id="CHEBI:28938"/>
        <dbReference type="EC" id="1.7.99.1"/>
    </reaction>
</comment>
<dbReference type="HAMAP" id="MF_00069">
    <property type="entry name" value="Hydroxylam_reduct"/>
    <property type="match status" value="1"/>
</dbReference>
<feature type="binding site" evidence="1">
    <location>
        <position position="487"/>
    </location>
    <ligand>
        <name>hybrid [4Fe-2O-2S] cluster</name>
        <dbReference type="ChEBI" id="CHEBI:60519"/>
    </ligand>
</feature>
<comment type="function">
    <text evidence="1">Catalyzes the reduction of hydroxylamine to form NH(3) and H(2)O.</text>
</comment>
<dbReference type="CDD" id="cd01914">
    <property type="entry name" value="HCP"/>
    <property type="match status" value="1"/>
</dbReference>
<dbReference type="InterPro" id="IPR010048">
    <property type="entry name" value="Hydroxylam_reduct"/>
</dbReference>
<proteinExistence type="inferred from homology"/>
<evidence type="ECO:0000313" key="2">
    <source>
        <dbReference type="EMBL" id="MBU5485133.1"/>
    </source>
</evidence>
<feature type="binding site" evidence="1">
    <location>
        <position position="6"/>
    </location>
    <ligand>
        <name>[4Fe-4S] cluster</name>
        <dbReference type="ChEBI" id="CHEBI:49883"/>
    </ligand>
</feature>
<keyword evidence="1" id="KW-0408">Iron</keyword>
<dbReference type="Proteomes" id="UP000726170">
    <property type="component" value="Unassembled WGS sequence"/>
</dbReference>
<comment type="subcellular location">
    <subcellularLocation>
        <location evidence="1">Cytoplasm</location>
    </subcellularLocation>
</comment>
<feature type="binding site" evidence="1">
    <location>
        <position position="309"/>
    </location>
    <ligand>
        <name>hybrid [4Fe-2O-2S] cluster</name>
        <dbReference type="ChEBI" id="CHEBI:60519"/>
    </ligand>
</feature>
<keyword evidence="1" id="KW-0004">4Fe-4S</keyword>
<evidence type="ECO:0000256" key="1">
    <source>
        <dbReference type="HAMAP-Rule" id="MF_00069"/>
    </source>
</evidence>
<dbReference type="NCBIfam" id="NF003658">
    <property type="entry name" value="PRK05290.1"/>
    <property type="match status" value="1"/>
</dbReference>
<feature type="binding site" evidence="1">
    <location>
        <position position="489"/>
    </location>
    <ligand>
        <name>hybrid [4Fe-2O-2S] cluster</name>
        <dbReference type="ChEBI" id="CHEBI:60519"/>
    </ligand>
</feature>
<keyword evidence="1 2" id="KW-0560">Oxidoreductase</keyword>
<name>A0ABS6EIS9_9CLOT</name>
<comment type="caution">
    <text evidence="2">The sequence shown here is derived from an EMBL/GenBank/DDBJ whole genome shotgun (WGS) entry which is preliminary data.</text>
</comment>
<dbReference type="Pfam" id="PF03063">
    <property type="entry name" value="Prismane"/>
    <property type="match status" value="1"/>
</dbReference>
<comment type="similarity">
    <text evidence="1">Belongs to the HCP family.</text>
</comment>
<feature type="binding site" evidence="1">
    <location>
        <position position="241"/>
    </location>
    <ligand>
        <name>hybrid [4Fe-2O-2S] cluster</name>
        <dbReference type="ChEBI" id="CHEBI:60519"/>
    </ligand>
</feature>
<keyword evidence="3" id="KW-1185">Reference proteome</keyword>
<protein>
    <recommendedName>
        <fullName evidence="1">Hydroxylamine reductase</fullName>
        <ecNumber evidence="1">1.7.99.1</ecNumber>
    </recommendedName>
    <alternativeName>
        <fullName evidence="1">Hybrid-cluster protein</fullName>
        <shortName evidence="1">HCP</shortName>
    </alternativeName>
    <alternativeName>
        <fullName evidence="1">Prismane protein</fullName>
    </alternativeName>
</protein>
<gene>
    <name evidence="1 2" type="primary">hcp</name>
    <name evidence="2" type="synonym">priS</name>
    <name evidence="2" type="ORF">KQI86_12385</name>
</gene>
<feature type="binding site" evidence="1">
    <location>
        <position position="3"/>
    </location>
    <ligand>
        <name>[4Fe-4S] cluster</name>
        <dbReference type="ChEBI" id="CHEBI:49883"/>
    </ligand>
</feature>
<evidence type="ECO:0000313" key="3">
    <source>
        <dbReference type="Proteomes" id="UP000726170"/>
    </source>
</evidence>
<dbReference type="NCBIfam" id="TIGR01703">
    <property type="entry name" value="hybrid_clust"/>
    <property type="match status" value="1"/>
</dbReference>
<keyword evidence="1" id="KW-0963">Cytoplasm</keyword>